<feature type="compositionally biased region" description="Polar residues" evidence="1">
    <location>
        <begin position="75"/>
        <end position="98"/>
    </location>
</feature>
<comment type="caution">
    <text evidence="2">The sequence shown here is derived from an EMBL/GenBank/DDBJ whole genome shotgun (WGS) entry which is preliminary data.</text>
</comment>
<evidence type="ECO:0000256" key="1">
    <source>
        <dbReference type="SAM" id="MobiDB-lite"/>
    </source>
</evidence>
<dbReference type="Proteomes" id="UP001066276">
    <property type="component" value="Chromosome 2_2"/>
</dbReference>
<protein>
    <submittedName>
        <fullName evidence="2">Uncharacterized protein</fullName>
    </submittedName>
</protein>
<reference evidence="2" key="1">
    <citation type="journal article" date="2022" name="bioRxiv">
        <title>Sequencing and chromosome-scale assembly of the giantPleurodeles waltlgenome.</title>
        <authorList>
            <person name="Brown T."/>
            <person name="Elewa A."/>
            <person name="Iarovenko S."/>
            <person name="Subramanian E."/>
            <person name="Araus A.J."/>
            <person name="Petzold A."/>
            <person name="Susuki M."/>
            <person name="Suzuki K.-i.T."/>
            <person name="Hayashi T."/>
            <person name="Toyoda A."/>
            <person name="Oliveira C."/>
            <person name="Osipova E."/>
            <person name="Leigh N.D."/>
            <person name="Simon A."/>
            <person name="Yun M.H."/>
        </authorList>
    </citation>
    <scope>NUCLEOTIDE SEQUENCE</scope>
    <source>
        <strain evidence="2">20211129_DDA</strain>
        <tissue evidence="2">Liver</tissue>
    </source>
</reference>
<organism evidence="2 3">
    <name type="scientific">Pleurodeles waltl</name>
    <name type="common">Iberian ribbed newt</name>
    <dbReference type="NCBI Taxonomy" id="8319"/>
    <lineage>
        <taxon>Eukaryota</taxon>
        <taxon>Metazoa</taxon>
        <taxon>Chordata</taxon>
        <taxon>Craniata</taxon>
        <taxon>Vertebrata</taxon>
        <taxon>Euteleostomi</taxon>
        <taxon>Amphibia</taxon>
        <taxon>Batrachia</taxon>
        <taxon>Caudata</taxon>
        <taxon>Salamandroidea</taxon>
        <taxon>Salamandridae</taxon>
        <taxon>Pleurodelinae</taxon>
        <taxon>Pleurodeles</taxon>
    </lineage>
</organism>
<gene>
    <name evidence="2" type="ORF">NDU88_001069</name>
</gene>
<evidence type="ECO:0000313" key="3">
    <source>
        <dbReference type="Proteomes" id="UP001066276"/>
    </source>
</evidence>
<sequence length="105" mass="11335">MASESRQLERLTSIGEICEDTTAEEGHFQHNIAVYPVETLPDPCLVTEMSADPEAVTHEDSTNEALPGVPVASRQYPTSEGQRGCSLQTGSSQVTPQVESMKEDA</sequence>
<keyword evidence="3" id="KW-1185">Reference proteome</keyword>
<dbReference type="EMBL" id="JANPWB010000004">
    <property type="protein sequence ID" value="KAJ1191753.1"/>
    <property type="molecule type" value="Genomic_DNA"/>
</dbReference>
<evidence type="ECO:0000313" key="2">
    <source>
        <dbReference type="EMBL" id="KAJ1191753.1"/>
    </source>
</evidence>
<feature type="region of interest" description="Disordered" evidence="1">
    <location>
        <begin position="54"/>
        <end position="105"/>
    </location>
</feature>
<dbReference type="AlphaFoldDB" id="A0AAV7UV60"/>
<accession>A0AAV7UV60</accession>
<name>A0AAV7UV60_PLEWA</name>
<proteinExistence type="predicted"/>